<feature type="compositionally biased region" description="Acidic residues" evidence="14">
    <location>
        <begin position="437"/>
        <end position="464"/>
    </location>
</feature>
<comment type="similarity">
    <text evidence="2 11 13">Belongs to the FKBP-type PPIase family. Tig subfamily.</text>
</comment>
<evidence type="ECO:0000259" key="15">
    <source>
        <dbReference type="PROSITE" id="PS50059"/>
    </source>
</evidence>
<evidence type="ECO:0000256" key="8">
    <source>
        <dbReference type="ARBA" id="ARBA00023235"/>
    </source>
</evidence>
<proteinExistence type="inferred from homology"/>
<dbReference type="InterPro" id="IPR001179">
    <property type="entry name" value="PPIase_FKBP_dom"/>
</dbReference>
<dbReference type="NCBIfam" id="TIGR00115">
    <property type="entry name" value="tig"/>
    <property type="match status" value="1"/>
</dbReference>
<keyword evidence="8 11" id="KW-0413">Isomerase</keyword>
<protein>
    <recommendedName>
        <fullName evidence="4 11">Trigger factor</fullName>
        <shortName evidence="11">TF</shortName>
        <ecNumber evidence="3 11">5.2.1.8</ecNumber>
    </recommendedName>
    <alternativeName>
        <fullName evidence="10 11">PPIase</fullName>
    </alternativeName>
</protein>
<dbReference type="GO" id="GO:0003755">
    <property type="term" value="F:peptidyl-prolyl cis-trans isomerase activity"/>
    <property type="evidence" value="ECO:0007669"/>
    <property type="project" value="UniProtKB-UniRule"/>
</dbReference>
<dbReference type="Gene3D" id="1.10.3120.10">
    <property type="entry name" value="Trigger factor, C-terminal domain"/>
    <property type="match status" value="1"/>
</dbReference>
<evidence type="ECO:0000256" key="2">
    <source>
        <dbReference type="ARBA" id="ARBA00005464"/>
    </source>
</evidence>
<feature type="domain" description="PPIase FKBP-type" evidence="15">
    <location>
        <begin position="167"/>
        <end position="214"/>
    </location>
</feature>
<dbReference type="GO" id="GO:0051301">
    <property type="term" value="P:cell division"/>
    <property type="evidence" value="ECO:0007669"/>
    <property type="project" value="UniProtKB-KW"/>
</dbReference>
<evidence type="ECO:0000256" key="1">
    <source>
        <dbReference type="ARBA" id="ARBA00000971"/>
    </source>
</evidence>
<evidence type="ECO:0000256" key="3">
    <source>
        <dbReference type="ARBA" id="ARBA00013194"/>
    </source>
</evidence>
<dbReference type="Proteomes" id="UP000784435">
    <property type="component" value="Unassembled WGS sequence"/>
</dbReference>
<dbReference type="GO" id="GO:0044183">
    <property type="term" value="F:protein folding chaperone"/>
    <property type="evidence" value="ECO:0007669"/>
    <property type="project" value="TreeGrafter"/>
</dbReference>
<reference evidence="16" key="2">
    <citation type="submission" date="2021-09" db="EMBL/GenBank/DDBJ databases">
        <authorList>
            <person name="Gilroy R."/>
        </authorList>
    </citation>
    <scope>NUCLEOTIDE SEQUENCE</scope>
    <source>
        <strain evidence="16">ChiGjej5B5-7349</strain>
    </source>
</reference>
<evidence type="ECO:0000256" key="11">
    <source>
        <dbReference type="HAMAP-Rule" id="MF_00303"/>
    </source>
</evidence>
<evidence type="ECO:0000256" key="10">
    <source>
        <dbReference type="ARBA" id="ARBA00029986"/>
    </source>
</evidence>
<dbReference type="Pfam" id="PF05698">
    <property type="entry name" value="Trigger_C"/>
    <property type="match status" value="1"/>
</dbReference>
<dbReference type="GO" id="GO:0015031">
    <property type="term" value="P:protein transport"/>
    <property type="evidence" value="ECO:0007669"/>
    <property type="project" value="UniProtKB-UniRule"/>
</dbReference>
<dbReference type="EMBL" id="DYUK01000155">
    <property type="protein sequence ID" value="HJG80211.1"/>
    <property type="molecule type" value="Genomic_DNA"/>
</dbReference>
<keyword evidence="7 11" id="KW-0143">Chaperone</keyword>
<comment type="caution">
    <text evidence="16">The sequence shown here is derived from an EMBL/GenBank/DDBJ whole genome shotgun (WGS) entry which is preliminary data.</text>
</comment>
<sequence>MKSSVETIDPTRVKLSIEAPFAELKPSVDEAYREIAKQVNVPGFRRGKVPSRIIDQRVGRPVVMQEAVNNSLDGFYRQAITEHDLTPLGQPEVEVQEVPGLDGKDEGDLKVTIEVDVAPTVELPAYDSIEVEVDSIEVTDEDVQQQLDELRERFGTLVSVDRPAAKGDFVTLDLTAKIDDEQVDEASDISYEVGSGSMLEGMDEALDGLSEGEETTFETTLAGGDHAGETSAVTLAVKSVKVRELPEVDDEFAQLASEFDTVEELREDLRTQAAEKKEFDQGVEARDKVLEALLERIDPPVPSKIVEDEVHRHLEGENRLEDDEHRADVTEETTRNLRTQFVLDAVVKAEGIEVSQPELIEYIINASQQYGMNPNQFAQMLDQQGQVPALMGDVARRKGLAEVLAGAIVKDPEGNVIDMTAFTTPGGAAAEAAAEAEAADADADETAEVEDAEVVADEATESQDEAAASGEDADEK</sequence>
<keyword evidence="9 11" id="KW-0131">Cell cycle</keyword>
<dbReference type="EC" id="5.2.1.8" evidence="3 11"/>
<dbReference type="PANTHER" id="PTHR30560:SF3">
    <property type="entry name" value="TRIGGER FACTOR-LIKE PROTEIN TIG, CHLOROPLASTIC"/>
    <property type="match status" value="1"/>
</dbReference>
<dbReference type="SUPFAM" id="SSF102735">
    <property type="entry name" value="Trigger factor ribosome-binding domain"/>
    <property type="match status" value="1"/>
</dbReference>
<evidence type="ECO:0000256" key="7">
    <source>
        <dbReference type="ARBA" id="ARBA00023186"/>
    </source>
</evidence>
<evidence type="ECO:0000256" key="13">
    <source>
        <dbReference type="RuleBase" id="RU003914"/>
    </source>
</evidence>
<dbReference type="InterPro" id="IPR008880">
    <property type="entry name" value="Trigger_fac_C"/>
</dbReference>
<name>A0A921MEY5_9MICO</name>
<dbReference type="GO" id="GO:0005737">
    <property type="term" value="C:cytoplasm"/>
    <property type="evidence" value="ECO:0007669"/>
    <property type="project" value="UniProtKB-SubCell"/>
</dbReference>
<dbReference type="InterPro" id="IPR005215">
    <property type="entry name" value="Trig_fac"/>
</dbReference>
<evidence type="ECO:0000313" key="16">
    <source>
        <dbReference type="EMBL" id="HJG80211.1"/>
    </source>
</evidence>
<dbReference type="GO" id="GO:0051083">
    <property type="term" value="P:'de novo' cotranslational protein folding"/>
    <property type="evidence" value="ECO:0007669"/>
    <property type="project" value="TreeGrafter"/>
</dbReference>
<organism evidence="16 17">
    <name type="scientific">Brevibacterium senegalense</name>
    <dbReference type="NCBI Taxonomy" id="1033736"/>
    <lineage>
        <taxon>Bacteria</taxon>
        <taxon>Bacillati</taxon>
        <taxon>Actinomycetota</taxon>
        <taxon>Actinomycetes</taxon>
        <taxon>Micrococcales</taxon>
        <taxon>Brevibacteriaceae</taxon>
        <taxon>Brevibacterium</taxon>
    </lineage>
</organism>
<evidence type="ECO:0000256" key="9">
    <source>
        <dbReference type="ARBA" id="ARBA00023306"/>
    </source>
</evidence>
<evidence type="ECO:0000256" key="5">
    <source>
        <dbReference type="ARBA" id="ARBA00022618"/>
    </source>
</evidence>
<dbReference type="InterPro" id="IPR008881">
    <property type="entry name" value="Trigger_fac_ribosome-bd_bac"/>
</dbReference>
<comment type="catalytic activity">
    <reaction evidence="1 11 12">
        <text>[protein]-peptidylproline (omega=180) = [protein]-peptidylproline (omega=0)</text>
        <dbReference type="Rhea" id="RHEA:16237"/>
        <dbReference type="Rhea" id="RHEA-COMP:10747"/>
        <dbReference type="Rhea" id="RHEA-COMP:10748"/>
        <dbReference type="ChEBI" id="CHEBI:83833"/>
        <dbReference type="ChEBI" id="CHEBI:83834"/>
        <dbReference type="EC" id="5.2.1.8"/>
    </reaction>
</comment>
<dbReference type="PANTHER" id="PTHR30560">
    <property type="entry name" value="TRIGGER FACTOR CHAPERONE AND PEPTIDYL-PROLYL CIS/TRANS ISOMERASE"/>
    <property type="match status" value="1"/>
</dbReference>
<dbReference type="InterPro" id="IPR046357">
    <property type="entry name" value="PPIase_dom_sf"/>
</dbReference>
<comment type="subcellular location">
    <subcellularLocation>
        <location evidence="11">Cytoplasm</location>
    </subcellularLocation>
    <text evidence="11">About half TF is bound to the ribosome near the polypeptide exit tunnel while the other half is free in the cytoplasm.</text>
</comment>
<keyword evidence="11" id="KW-0963">Cytoplasm</keyword>
<keyword evidence="6 11" id="KW-0697">Rotamase</keyword>
<reference evidence="16" key="1">
    <citation type="journal article" date="2021" name="PeerJ">
        <title>Extensive microbial diversity within the chicken gut microbiome revealed by metagenomics and culture.</title>
        <authorList>
            <person name="Gilroy R."/>
            <person name="Ravi A."/>
            <person name="Getino M."/>
            <person name="Pursley I."/>
            <person name="Horton D.L."/>
            <person name="Alikhan N.F."/>
            <person name="Baker D."/>
            <person name="Gharbi K."/>
            <person name="Hall N."/>
            <person name="Watson M."/>
            <person name="Adriaenssens E.M."/>
            <person name="Foster-Nyarko E."/>
            <person name="Jarju S."/>
            <person name="Secka A."/>
            <person name="Antonio M."/>
            <person name="Oren A."/>
            <person name="Chaudhuri R.R."/>
            <person name="La Ragione R."/>
            <person name="Hildebrand F."/>
            <person name="Pallen M.J."/>
        </authorList>
    </citation>
    <scope>NUCLEOTIDE SEQUENCE</scope>
    <source>
        <strain evidence="16">ChiGjej5B5-7349</strain>
    </source>
</reference>
<evidence type="ECO:0000256" key="14">
    <source>
        <dbReference type="SAM" id="MobiDB-lite"/>
    </source>
</evidence>
<comment type="function">
    <text evidence="11">Involved in protein export. Acts as a chaperone by maintaining the newly synthesized protein in an open conformation. Functions as a peptidyl-prolyl cis-trans isomerase.</text>
</comment>
<dbReference type="Gene3D" id="3.10.50.40">
    <property type="match status" value="1"/>
</dbReference>
<evidence type="ECO:0000256" key="12">
    <source>
        <dbReference type="PROSITE-ProRule" id="PRU00277"/>
    </source>
</evidence>
<dbReference type="GO" id="GO:0043335">
    <property type="term" value="P:protein unfolding"/>
    <property type="evidence" value="ECO:0007669"/>
    <property type="project" value="TreeGrafter"/>
</dbReference>
<dbReference type="InterPro" id="IPR037041">
    <property type="entry name" value="Trigger_fac_C_sf"/>
</dbReference>
<dbReference type="InterPro" id="IPR036611">
    <property type="entry name" value="Trigger_fac_ribosome-bd_sf"/>
</dbReference>
<dbReference type="Pfam" id="PF05697">
    <property type="entry name" value="Trigger_N"/>
    <property type="match status" value="1"/>
</dbReference>
<dbReference type="SUPFAM" id="SSF109998">
    <property type="entry name" value="Triger factor/SurA peptide-binding domain-like"/>
    <property type="match status" value="1"/>
</dbReference>
<dbReference type="InterPro" id="IPR027304">
    <property type="entry name" value="Trigger_fact/SurA_dom_sf"/>
</dbReference>
<dbReference type="AlphaFoldDB" id="A0A921MEY5"/>
<evidence type="ECO:0000256" key="4">
    <source>
        <dbReference type="ARBA" id="ARBA00016902"/>
    </source>
</evidence>
<feature type="region of interest" description="Disordered" evidence="14">
    <location>
        <begin position="428"/>
        <end position="476"/>
    </location>
</feature>
<dbReference type="PIRSF" id="PIRSF003095">
    <property type="entry name" value="Trigger_factor"/>
    <property type="match status" value="1"/>
</dbReference>
<evidence type="ECO:0000256" key="6">
    <source>
        <dbReference type="ARBA" id="ARBA00023110"/>
    </source>
</evidence>
<keyword evidence="5 11" id="KW-0132">Cell division</keyword>
<evidence type="ECO:0000313" key="17">
    <source>
        <dbReference type="Proteomes" id="UP000784435"/>
    </source>
</evidence>
<dbReference type="HAMAP" id="MF_00303">
    <property type="entry name" value="Trigger_factor_Tig"/>
    <property type="match status" value="1"/>
</dbReference>
<gene>
    <name evidence="11 16" type="primary">tig</name>
    <name evidence="16" type="ORF">K8V08_07345</name>
</gene>
<comment type="domain">
    <text evidence="11">Consists of 3 domains; the N-terminus binds the ribosome, the middle domain has PPIase activity, while the C-terminus has intrinsic chaperone activity on its own.</text>
</comment>
<accession>A0A921MEY5</accession>
<dbReference type="SUPFAM" id="SSF54534">
    <property type="entry name" value="FKBP-like"/>
    <property type="match status" value="1"/>
</dbReference>
<dbReference type="Pfam" id="PF00254">
    <property type="entry name" value="FKBP_C"/>
    <property type="match status" value="1"/>
</dbReference>
<dbReference type="PROSITE" id="PS50059">
    <property type="entry name" value="FKBP_PPIASE"/>
    <property type="match status" value="1"/>
</dbReference>
<dbReference type="GO" id="GO:0043022">
    <property type="term" value="F:ribosome binding"/>
    <property type="evidence" value="ECO:0007669"/>
    <property type="project" value="TreeGrafter"/>
</dbReference>
<dbReference type="Gene3D" id="3.30.70.1050">
    <property type="entry name" value="Trigger factor ribosome-binding domain"/>
    <property type="match status" value="1"/>
</dbReference>